<feature type="domain" description="DUF7769" evidence="1">
    <location>
        <begin position="5"/>
        <end position="43"/>
    </location>
</feature>
<proteinExistence type="predicted"/>
<dbReference type="AlphaFoldDB" id="A0A418CRM3"/>
<evidence type="ECO:0000259" key="1">
    <source>
        <dbReference type="Pfam" id="PF24964"/>
    </source>
</evidence>
<evidence type="ECO:0000313" key="3">
    <source>
        <dbReference type="Proteomes" id="UP000285712"/>
    </source>
</evidence>
<sequence length="250" mass="28062">MDVIRHLHQRSTLGKLTRGAIASTASVFKVHRSTISRIWKAYHQNALLPSLKAGRVGRPTVYTPEVVASTVRELPQSLRSTMRDMSEATGIPLPSLHRALKAGTIQRRSTRIKPLLTDENRAERLAFCRSLVPPVLTARVPPQAAPAKPWFNADKNIRKVYLTAGEEPEQRAWSSKRFVPKVMFLAAVAPPRYDEARGMYFDGNLGIWPFLEFAPAALLENNGGNHFRLPHLRKDALRRSRALMSNVSLD</sequence>
<evidence type="ECO:0000313" key="2">
    <source>
        <dbReference type="EMBL" id="RHY84433.1"/>
    </source>
</evidence>
<gene>
    <name evidence="2" type="ORF">DYB35_007058</name>
</gene>
<dbReference type="EMBL" id="QUTG01006171">
    <property type="protein sequence ID" value="RHY84433.1"/>
    <property type="molecule type" value="Genomic_DNA"/>
</dbReference>
<dbReference type="PANTHER" id="PTHR47169">
    <property type="entry name" value="OS01G0541250 PROTEIN"/>
    <property type="match status" value="1"/>
</dbReference>
<dbReference type="VEuPathDB" id="FungiDB:H257_18986"/>
<dbReference type="Proteomes" id="UP000285712">
    <property type="component" value="Unassembled WGS sequence"/>
</dbReference>
<dbReference type="InterPro" id="IPR009057">
    <property type="entry name" value="Homeodomain-like_sf"/>
</dbReference>
<organism evidence="2 3">
    <name type="scientific">Aphanomyces astaci</name>
    <name type="common">Crayfish plague agent</name>
    <dbReference type="NCBI Taxonomy" id="112090"/>
    <lineage>
        <taxon>Eukaryota</taxon>
        <taxon>Sar</taxon>
        <taxon>Stramenopiles</taxon>
        <taxon>Oomycota</taxon>
        <taxon>Saprolegniomycetes</taxon>
        <taxon>Saprolegniales</taxon>
        <taxon>Verrucalvaceae</taxon>
        <taxon>Aphanomyces</taxon>
    </lineage>
</organism>
<dbReference type="InterPro" id="IPR056671">
    <property type="entry name" value="DUF7769"/>
</dbReference>
<comment type="caution">
    <text evidence="2">The sequence shown here is derived from an EMBL/GenBank/DDBJ whole genome shotgun (WGS) entry which is preliminary data.</text>
</comment>
<dbReference type="PANTHER" id="PTHR47169:SF2">
    <property type="entry name" value="OS01G0541250 PROTEIN"/>
    <property type="match status" value="1"/>
</dbReference>
<dbReference type="Pfam" id="PF24964">
    <property type="entry name" value="DUF7769"/>
    <property type="match status" value="1"/>
</dbReference>
<accession>A0A418CRM3</accession>
<name>A0A418CRM3_APHAT</name>
<reference evidence="2 3" key="1">
    <citation type="submission" date="2018-08" db="EMBL/GenBank/DDBJ databases">
        <title>Aphanomyces genome sequencing and annotation.</title>
        <authorList>
            <person name="Minardi D."/>
            <person name="Oidtmann B."/>
            <person name="Van Der Giezen M."/>
            <person name="Studholme D.J."/>
        </authorList>
    </citation>
    <scope>NUCLEOTIDE SEQUENCE [LARGE SCALE GENOMIC DNA]</scope>
    <source>
        <strain evidence="2 3">Sv</strain>
    </source>
</reference>
<protein>
    <recommendedName>
        <fullName evidence="1">DUF7769 domain-containing protein</fullName>
    </recommendedName>
</protein>
<dbReference type="SUPFAM" id="SSF46689">
    <property type="entry name" value="Homeodomain-like"/>
    <property type="match status" value="1"/>
</dbReference>